<evidence type="ECO:0000313" key="1">
    <source>
        <dbReference type="Proteomes" id="UP001652625"/>
    </source>
</evidence>
<evidence type="ECO:0000313" key="2">
    <source>
        <dbReference type="RefSeq" id="XP_065667776.1"/>
    </source>
</evidence>
<name>A0ABM4D0N4_HYDVU</name>
<keyword evidence="1" id="KW-1185">Reference proteome</keyword>
<accession>A0ABM4D0N4</accession>
<proteinExistence type="predicted"/>
<dbReference type="RefSeq" id="XP_065667776.1">
    <property type="nucleotide sequence ID" value="XM_065811704.1"/>
</dbReference>
<gene>
    <name evidence="2" type="primary">LOC136088056</name>
</gene>
<reference evidence="2" key="1">
    <citation type="submission" date="2025-08" db="UniProtKB">
        <authorList>
            <consortium name="RefSeq"/>
        </authorList>
    </citation>
    <scope>IDENTIFICATION</scope>
</reference>
<dbReference type="GeneID" id="136088056"/>
<dbReference type="Proteomes" id="UP001652625">
    <property type="component" value="Chromosome 12"/>
</dbReference>
<dbReference type="PANTHER" id="PTHR33332">
    <property type="entry name" value="REVERSE TRANSCRIPTASE DOMAIN-CONTAINING PROTEIN"/>
    <property type="match status" value="1"/>
</dbReference>
<protein>
    <submittedName>
        <fullName evidence="2">Uncharacterized protein LOC136088056</fullName>
    </submittedName>
</protein>
<organism evidence="1 2">
    <name type="scientific">Hydra vulgaris</name>
    <name type="common">Hydra</name>
    <name type="synonym">Hydra attenuata</name>
    <dbReference type="NCBI Taxonomy" id="6087"/>
    <lineage>
        <taxon>Eukaryota</taxon>
        <taxon>Metazoa</taxon>
        <taxon>Cnidaria</taxon>
        <taxon>Hydrozoa</taxon>
        <taxon>Hydroidolina</taxon>
        <taxon>Anthoathecata</taxon>
        <taxon>Aplanulata</taxon>
        <taxon>Hydridae</taxon>
        <taxon>Hydra</taxon>
    </lineage>
</organism>
<sequence>MHIGKKNLTHDYFIPDSNNDNLITIENSFCEKDLGFNFSANLKWKQHVIIPASEVNQILGMIKGTFSYKDKQIFKVFYNLFVRPHFENGIAVWSPYPKGYTYILERVQRQATKLTSSLKNIKYEEKLINLYLTKLSTQCLKSDLIQNLKIINKINSVNPTLHGYNFLDPVPAQGILPPEARSQFPALTTKRQYIKKIS</sequence>